<protein>
    <submittedName>
        <fullName evidence="4">Glycosyltransferase family 2 protein</fullName>
    </submittedName>
</protein>
<evidence type="ECO:0000313" key="5">
    <source>
        <dbReference type="Proteomes" id="UP001299220"/>
    </source>
</evidence>
<dbReference type="InterPro" id="IPR029044">
    <property type="entry name" value="Nucleotide-diphossugar_trans"/>
</dbReference>
<accession>A0ABS9CSS7</accession>
<gene>
    <name evidence="4" type="ORF">JQM67_11250</name>
</gene>
<dbReference type="Proteomes" id="UP001299220">
    <property type="component" value="Unassembled WGS sequence"/>
</dbReference>
<reference evidence="4 5" key="1">
    <citation type="submission" date="2020-12" db="EMBL/GenBank/DDBJ databases">
        <title>Whole genome sequences of gut porcine anaerobes.</title>
        <authorList>
            <person name="Kubasova T."/>
            <person name="Jahodarova E."/>
            <person name="Rychlik I."/>
        </authorList>
    </citation>
    <scope>NUCLEOTIDE SEQUENCE [LARGE SCALE GENOMIC DNA]</scope>
    <source>
        <strain evidence="4 5">An867</strain>
    </source>
</reference>
<feature type="domain" description="Glycosyltransferase 2-like" evidence="3">
    <location>
        <begin position="10"/>
        <end position="135"/>
    </location>
</feature>
<name>A0ABS9CSS7_9FIRM</name>
<keyword evidence="1" id="KW-0328">Glycosyltransferase</keyword>
<dbReference type="Pfam" id="PF00535">
    <property type="entry name" value="Glycos_transf_2"/>
    <property type="match status" value="1"/>
</dbReference>
<evidence type="ECO:0000259" key="3">
    <source>
        <dbReference type="Pfam" id="PF00535"/>
    </source>
</evidence>
<keyword evidence="2" id="KW-0808">Transferase</keyword>
<dbReference type="PANTHER" id="PTHR22916">
    <property type="entry name" value="GLYCOSYLTRANSFERASE"/>
    <property type="match status" value="1"/>
</dbReference>
<evidence type="ECO:0000256" key="2">
    <source>
        <dbReference type="ARBA" id="ARBA00022679"/>
    </source>
</evidence>
<dbReference type="InterPro" id="IPR001173">
    <property type="entry name" value="Glyco_trans_2-like"/>
</dbReference>
<evidence type="ECO:0000256" key="1">
    <source>
        <dbReference type="ARBA" id="ARBA00022676"/>
    </source>
</evidence>
<comment type="caution">
    <text evidence="4">The sequence shown here is derived from an EMBL/GenBank/DDBJ whole genome shotgun (WGS) entry which is preliminary data.</text>
</comment>
<evidence type="ECO:0000313" key="4">
    <source>
        <dbReference type="EMBL" id="MCF2653177.1"/>
    </source>
</evidence>
<dbReference type="CDD" id="cd00761">
    <property type="entry name" value="Glyco_tranf_GTA_type"/>
    <property type="match status" value="1"/>
</dbReference>
<dbReference type="PANTHER" id="PTHR22916:SF51">
    <property type="entry name" value="GLYCOSYLTRANSFERASE EPSH-RELATED"/>
    <property type="match status" value="1"/>
</dbReference>
<dbReference type="SUPFAM" id="SSF53448">
    <property type="entry name" value="Nucleotide-diphospho-sugar transferases"/>
    <property type="match status" value="1"/>
</dbReference>
<dbReference type="RefSeq" id="WP_235324195.1">
    <property type="nucleotide sequence ID" value="NZ_JAFBIT010000003.1"/>
</dbReference>
<keyword evidence="5" id="KW-1185">Reference proteome</keyword>
<dbReference type="EMBL" id="JAFBIT010000003">
    <property type="protein sequence ID" value="MCF2653177.1"/>
    <property type="molecule type" value="Genomic_DNA"/>
</dbReference>
<dbReference type="Gene3D" id="3.90.550.10">
    <property type="entry name" value="Spore Coat Polysaccharide Biosynthesis Protein SpsA, Chain A"/>
    <property type="match status" value="1"/>
</dbReference>
<sequence>MTKFKGPLVSVVIPVYNVQTFLPRCLESLINQTFEGFEILCIDDESSDGSADIVRSFEKHDSRIHLLMQNHQGVSAARNFGISQAKGKYIIFVDGDDWLEKEMLESMVEKAEQTNADMIICSAKVQCERFALKEVRYRNSLQSALTVEDQFLSSLDEKEDIWAVLKRPGYWPFIWNKLIRSDILLRNKIIFPENLVLGEDGVFLQVLFQYIRKIAFVDKPLYNYRYQRKDSATVKYFQNSQIRFEQHVCVVETLFQALYQKELLERNGSFALKWALRFLYSDFVHLAAGSSKRDTSKVICEIFDKYRMFAYVSSLNPYERRRLNSLIGTTKECSQAKRFFDILYLKVENRILKKKVS</sequence>
<proteinExistence type="predicted"/>
<organism evidence="4 5">
    <name type="scientific">Anaeromassilibacillus senegalensis</name>
    <dbReference type="NCBI Taxonomy" id="1673717"/>
    <lineage>
        <taxon>Bacteria</taxon>
        <taxon>Bacillati</taxon>
        <taxon>Bacillota</taxon>
        <taxon>Clostridia</taxon>
        <taxon>Eubacteriales</taxon>
        <taxon>Acutalibacteraceae</taxon>
        <taxon>Anaeromassilibacillus</taxon>
    </lineage>
</organism>